<keyword evidence="2" id="KW-1185">Reference proteome</keyword>
<evidence type="ECO:0000313" key="1">
    <source>
        <dbReference type="EMBL" id="MPD02582.1"/>
    </source>
</evidence>
<comment type="caution">
    <text evidence="1">The sequence shown here is derived from an EMBL/GenBank/DDBJ whole genome shotgun (WGS) entry which is preliminary data.</text>
</comment>
<reference evidence="1 2" key="1">
    <citation type="submission" date="2019-05" db="EMBL/GenBank/DDBJ databases">
        <title>Another draft genome of Portunus trituberculatus and its Hox gene families provides insights of decapod evolution.</title>
        <authorList>
            <person name="Jeong J.-H."/>
            <person name="Song I."/>
            <person name="Kim S."/>
            <person name="Choi T."/>
            <person name="Kim D."/>
            <person name="Ryu S."/>
            <person name="Kim W."/>
        </authorList>
    </citation>
    <scope>NUCLEOTIDE SEQUENCE [LARGE SCALE GENOMIC DNA]</scope>
    <source>
        <tissue evidence="1">Muscle</tissue>
    </source>
</reference>
<dbReference type="Proteomes" id="UP000324222">
    <property type="component" value="Unassembled WGS sequence"/>
</dbReference>
<gene>
    <name evidence="1" type="ORF">E2C01_098173</name>
</gene>
<dbReference type="EMBL" id="VSRR010132079">
    <property type="protein sequence ID" value="MPD02582.1"/>
    <property type="molecule type" value="Genomic_DNA"/>
</dbReference>
<sequence>MPCSRGVVGEDGCSEKAMLDVREGSFDITPVSSCFYIVFDAIRTPDTCLSSAHIALKKRGYRPYRQSYRAGRCHYERVSRQDLIRTQGTSALTVCVSSSDN</sequence>
<dbReference type="AlphaFoldDB" id="A0A5B7JX44"/>
<proteinExistence type="predicted"/>
<accession>A0A5B7JX44</accession>
<organism evidence="1 2">
    <name type="scientific">Portunus trituberculatus</name>
    <name type="common">Swimming crab</name>
    <name type="synonym">Neptunus trituberculatus</name>
    <dbReference type="NCBI Taxonomy" id="210409"/>
    <lineage>
        <taxon>Eukaryota</taxon>
        <taxon>Metazoa</taxon>
        <taxon>Ecdysozoa</taxon>
        <taxon>Arthropoda</taxon>
        <taxon>Crustacea</taxon>
        <taxon>Multicrustacea</taxon>
        <taxon>Malacostraca</taxon>
        <taxon>Eumalacostraca</taxon>
        <taxon>Eucarida</taxon>
        <taxon>Decapoda</taxon>
        <taxon>Pleocyemata</taxon>
        <taxon>Brachyura</taxon>
        <taxon>Eubrachyura</taxon>
        <taxon>Portunoidea</taxon>
        <taxon>Portunidae</taxon>
        <taxon>Portuninae</taxon>
        <taxon>Portunus</taxon>
    </lineage>
</organism>
<name>A0A5B7JX44_PORTR</name>
<protein>
    <submittedName>
        <fullName evidence="1">Uncharacterized protein</fullName>
    </submittedName>
</protein>
<evidence type="ECO:0000313" key="2">
    <source>
        <dbReference type="Proteomes" id="UP000324222"/>
    </source>
</evidence>